<accession>A0ABT8R159</accession>
<protein>
    <submittedName>
        <fullName evidence="1">Uncharacterized protein</fullName>
    </submittedName>
</protein>
<dbReference type="EMBL" id="JAUKPO010000002">
    <property type="protein sequence ID" value="MDO1445654.1"/>
    <property type="molecule type" value="Genomic_DNA"/>
</dbReference>
<organism evidence="1 2">
    <name type="scientific">Rhodocytophaga aerolata</name>
    <dbReference type="NCBI Taxonomy" id="455078"/>
    <lineage>
        <taxon>Bacteria</taxon>
        <taxon>Pseudomonadati</taxon>
        <taxon>Bacteroidota</taxon>
        <taxon>Cytophagia</taxon>
        <taxon>Cytophagales</taxon>
        <taxon>Rhodocytophagaceae</taxon>
        <taxon>Rhodocytophaga</taxon>
    </lineage>
</organism>
<reference evidence="1" key="1">
    <citation type="submission" date="2023-07" db="EMBL/GenBank/DDBJ databases">
        <title>The genome sequence of Rhodocytophaga aerolata KACC 12507.</title>
        <authorList>
            <person name="Zhang X."/>
        </authorList>
    </citation>
    <scope>NUCLEOTIDE SEQUENCE</scope>
    <source>
        <strain evidence="1">KACC 12507</strain>
    </source>
</reference>
<comment type="caution">
    <text evidence="1">The sequence shown here is derived from an EMBL/GenBank/DDBJ whole genome shotgun (WGS) entry which is preliminary data.</text>
</comment>
<name>A0ABT8R159_9BACT</name>
<keyword evidence="2" id="KW-1185">Reference proteome</keyword>
<dbReference type="RefSeq" id="WP_302036456.1">
    <property type="nucleotide sequence ID" value="NZ_JAUKPO010000002.1"/>
</dbReference>
<sequence>MAIILALNPAPIEILKAVDGWVKLLEQEDYQSAYEYTEQNTYYKWSPKLIQAVIYGYGLPVLHANGEVYRITCSDTATEDGRRPQHEINYLEEPLPYEEKEAEIIGQIWYDLPLNGKWSDLTATFKIVRKNTHLTLELAEIHVF</sequence>
<dbReference type="Proteomes" id="UP001168528">
    <property type="component" value="Unassembled WGS sequence"/>
</dbReference>
<evidence type="ECO:0000313" key="1">
    <source>
        <dbReference type="EMBL" id="MDO1445654.1"/>
    </source>
</evidence>
<proteinExistence type="predicted"/>
<gene>
    <name evidence="1" type="ORF">Q0590_05305</name>
</gene>
<evidence type="ECO:0000313" key="2">
    <source>
        <dbReference type="Proteomes" id="UP001168528"/>
    </source>
</evidence>